<sequence length="123" mass="14714">MTDKETDKEVQLTGQLRRINEQQEDNQLALRKRNESEDFIHEAYSLEQSFLNDLSEVLHTSNSVQFLQSIEEEHHMCRRQSFTRLEEQLENLQQEKQTLTEKENDLLCERTALLQEEVKADEY</sequence>
<dbReference type="InterPro" id="IPR025014">
    <property type="entry name" value="DUF3958"/>
</dbReference>
<keyword evidence="1" id="KW-0175">Coiled coil</keyword>
<accession>A0ABS4CPA8</accession>
<evidence type="ECO:0000256" key="1">
    <source>
        <dbReference type="SAM" id="Coils"/>
    </source>
</evidence>
<proteinExistence type="predicted"/>
<reference evidence="2 3" key="1">
    <citation type="submission" date="2020-12" db="EMBL/GenBank/DDBJ databases">
        <title>Vagococcus allomyrinae sp. nov. and Enterococcus lavae sp. nov., isolated from the larvae of Allomyrina dichotoma.</title>
        <authorList>
            <person name="Lee S.D."/>
        </authorList>
    </citation>
    <scope>NUCLEOTIDE SEQUENCE [LARGE SCALE GENOMIC DNA]</scope>
    <source>
        <strain evidence="2 3">BWM-S5</strain>
    </source>
</reference>
<comment type="caution">
    <text evidence="2">The sequence shown here is derived from an EMBL/GenBank/DDBJ whole genome shotgun (WGS) entry which is preliminary data.</text>
</comment>
<feature type="coiled-coil region" evidence="1">
    <location>
        <begin position="75"/>
        <end position="109"/>
    </location>
</feature>
<keyword evidence="3" id="KW-1185">Reference proteome</keyword>
<organism evidence="2 3">
    <name type="scientific">Enterococcus larvae</name>
    <dbReference type="NCBI Taxonomy" id="2794352"/>
    <lineage>
        <taxon>Bacteria</taxon>
        <taxon>Bacillati</taxon>
        <taxon>Bacillota</taxon>
        <taxon>Bacilli</taxon>
        <taxon>Lactobacillales</taxon>
        <taxon>Enterococcaceae</taxon>
        <taxon>Enterococcus</taxon>
    </lineage>
</organism>
<name>A0ABS4CPA8_9ENTE</name>
<evidence type="ECO:0000313" key="2">
    <source>
        <dbReference type="EMBL" id="MBP1047842.1"/>
    </source>
</evidence>
<evidence type="ECO:0000313" key="3">
    <source>
        <dbReference type="Proteomes" id="UP000673375"/>
    </source>
</evidence>
<gene>
    <name evidence="2" type="ORF">I6N96_16245</name>
</gene>
<dbReference type="Proteomes" id="UP000673375">
    <property type="component" value="Unassembled WGS sequence"/>
</dbReference>
<dbReference type="Pfam" id="PF13125">
    <property type="entry name" value="DUF3958"/>
    <property type="match status" value="1"/>
</dbReference>
<dbReference type="RefSeq" id="WP_209558620.1">
    <property type="nucleotide sequence ID" value="NZ_JAEDXU010000010.1"/>
</dbReference>
<dbReference type="EMBL" id="JAEDXU010000010">
    <property type="protein sequence ID" value="MBP1047842.1"/>
    <property type="molecule type" value="Genomic_DNA"/>
</dbReference>
<protein>
    <submittedName>
        <fullName evidence="2">DUF3958 family protein</fullName>
    </submittedName>
</protein>